<protein>
    <submittedName>
        <fullName evidence="1">Uncharacterized protein</fullName>
    </submittedName>
</protein>
<evidence type="ECO:0000313" key="1">
    <source>
        <dbReference type="EMBL" id="PEH89394.1"/>
    </source>
</evidence>
<comment type="caution">
    <text evidence="1">The sequence shown here is derived from an EMBL/GenBank/DDBJ whole genome shotgun (WGS) entry which is preliminary data.</text>
</comment>
<keyword evidence="2" id="KW-1185">Reference proteome</keyword>
<accession>A0A2A7UVY8</accession>
<proteinExistence type="predicted"/>
<name>A0A2A7UVY8_COMTR</name>
<dbReference type="EMBL" id="PDEA01000001">
    <property type="protein sequence ID" value="PEH89394.1"/>
    <property type="molecule type" value="Genomic_DNA"/>
</dbReference>
<dbReference type="AlphaFoldDB" id="A0A2A7UVY8"/>
<sequence>MGVFLLFVFLLAKFNFGEYILLIYWFYICGKNIHGYFYDGRMFAFGGLMFQRVKIMMKQEYFFSI</sequence>
<dbReference type="Proteomes" id="UP000220246">
    <property type="component" value="Unassembled WGS sequence"/>
</dbReference>
<organism evidence="1 2">
    <name type="scientific">Comamonas terrigena</name>
    <dbReference type="NCBI Taxonomy" id="32013"/>
    <lineage>
        <taxon>Bacteria</taxon>
        <taxon>Pseudomonadati</taxon>
        <taxon>Pseudomonadota</taxon>
        <taxon>Betaproteobacteria</taxon>
        <taxon>Burkholderiales</taxon>
        <taxon>Comamonadaceae</taxon>
        <taxon>Comamonas</taxon>
    </lineage>
</organism>
<reference evidence="2" key="1">
    <citation type="submission" date="2017-09" db="EMBL/GenBank/DDBJ databases">
        <title>FDA dAtabase for Regulatory Grade micrObial Sequences (FDA-ARGOS): Supporting development and validation of Infectious Disease Dx tests.</title>
        <authorList>
            <person name="Minogue T."/>
            <person name="Wolcott M."/>
            <person name="Wasieloski L."/>
            <person name="Aguilar W."/>
            <person name="Moore D."/>
            <person name="Tallon L."/>
            <person name="Sadzewicz L."/>
            <person name="Ott S."/>
            <person name="Zhao X."/>
            <person name="Nagaraj S."/>
            <person name="Vavikolanu K."/>
            <person name="Aluvathingal J."/>
            <person name="Nadendla S."/>
            <person name="Sichtig H."/>
        </authorList>
    </citation>
    <scope>NUCLEOTIDE SEQUENCE [LARGE SCALE GENOMIC DNA]</scope>
    <source>
        <strain evidence="2">FDAARGOS_394</strain>
    </source>
</reference>
<evidence type="ECO:0000313" key="2">
    <source>
        <dbReference type="Proteomes" id="UP000220246"/>
    </source>
</evidence>
<gene>
    <name evidence="1" type="ORF">CRM82_12990</name>
</gene>